<feature type="region of interest" description="Disordered" evidence="1">
    <location>
        <begin position="429"/>
        <end position="474"/>
    </location>
</feature>
<comment type="caution">
    <text evidence="2">The sequence shown here is derived from an EMBL/GenBank/DDBJ whole genome shotgun (WGS) entry which is preliminary data.</text>
</comment>
<proteinExistence type="predicted"/>
<dbReference type="EMBL" id="CAJHJF010003012">
    <property type="protein sequence ID" value="CAD6932401.1"/>
    <property type="molecule type" value="Genomic_DNA"/>
</dbReference>
<evidence type="ECO:0000313" key="3">
    <source>
        <dbReference type="Proteomes" id="UP000836404"/>
    </source>
</evidence>
<evidence type="ECO:0000313" key="2">
    <source>
        <dbReference type="EMBL" id="CAD6932401.1"/>
    </source>
</evidence>
<name>A0A9N8LXU0_9BASI</name>
<keyword evidence="3" id="KW-1185">Reference proteome</keyword>
<gene>
    <name evidence="2" type="ORF">JKILLFL_G9210</name>
</gene>
<dbReference type="Proteomes" id="UP000836404">
    <property type="component" value="Unassembled WGS sequence"/>
</dbReference>
<dbReference type="AlphaFoldDB" id="A0A9N8LXU0"/>
<protein>
    <submittedName>
        <fullName evidence="2">Uncharacterized protein</fullName>
    </submittedName>
</protein>
<evidence type="ECO:0000256" key="1">
    <source>
        <dbReference type="SAM" id="MobiDB-lite"/>
    </source>
</evidence>
<organism evidence="2 3">
    <name type="scientific">Tilletia laevis</name>
    <dbReference type="NCBI Taxonomy" id="157183"/>
    <lineage>
        <taxon>Eukaryota</taxon>
        <taxon>Fungi</taxon>
        <taxon>Dikarya</taxon>
        <taxon>Basidiomycota</taxon>
        <taxon>Ustilaginomycotina</taxon>
        <taxon>Exobasidiomycetes</taxon>
        <taxon>Tilletiales</taxon>
        <taxon>Tilletiaceae</taxon>
        <taxon>Tilletia</taxon>
    </lineage>
</organism>
<reference evidence="2 3" key="1">
    <citation type="submission" date="2020-10" db="EMBL/GenBank/DDBJ databases">
        <authorList>
            <person name="Sedaghatjoo S."/>
        </authorList>
    </citation>
    <scope>NUCLEOTIDE SEQUENCE [LARGE SCALE GENOMIC DNA]</scope>
    <source>
        <strain evidence="2 3">LLFL</strain>
    </source>
</reference>
<sequence>MLWHHASIGGLPPTAESLLYNILKPFLFLGDRPWLEQATQYTPRRLGGLGLILPDAMFTAQSITFLAHHLISEDPYGAWLRYNLSLYLHHDHGCCPASLLLRGSAHHTRLTNISTRNSGFWGRLAHALASVDLTIDQTWVSVDTTALLTLPWLLPETVSALPATWPPTKVRSTMNRGWITWADVLWLLSSSTTGRFYPPSWPLGPPSPSASYTNHHPRPGMNLDTKGPGLGQMWSAFWRALPAGLRSRLLLAQHLPFAPSREPAGRLSSAATPLLPDAASLAFPWALLRVHGTRLGSCTTRATRLAQSPSAVIIPDWHSDPPVPPSAWTTVWKELHDVPLPSTAISDCYLFLQRRTWLAKGPVRLMLCPQQACTELESQPHSYVTCPEIMRLWTDSLVVLRALAVMDIVPLEPILIALGWQTVKASRLTDTGSSSGEQPSSTTSPPFAAPPSHATAKEVSFTSPSRPLPPLHPG</sequence>
<feature type="compositionally biased region" description="Low complexity" evidence="1">
    <location>
        <begin position="431"/>
        <end position="454"/>
    </location>
</feature>
<accession>A0A9N8LXU0</accession>